<organism evidence="2">
    <name type="scientific">Sulfurovum sp. enrichment culture clone C5</name>
    <dbReference type="NCBI Taxonomy" id="497650"/>
    <lineage>
        <taxon>Bacteria</taxon>
        <taxon>Pseudomonadati</taxon>
        <taxon>Campylobacterota</taxon>
        <taxon>Epsilonproteobacteria</taxon>
        <taxon>Campylobacterales</taxon>
        <taxon>Sulfurovaceae</taxon>
        <taxon>Sulfurovum</taxon>
        <taxon>environmental samples</taxon>
    </lineage>
</organism>
<protein>
    <submittedName>
        <fullName evidence="2">Putative thiamine monophosphate synthase</fullName>
        <ecNumber evidence="2">2.5.1.3</ecNumber>
    </submittedName>
</protein>
<dbReference type="AlphaFoldDB" id="A0A0S4XPW7"/>
<evidence type="ECO:0000259" key="1">
    <source>
        <dbReference type="Pfam" id="PF17792"/>
    </source>
</evidence>
<dbReference type="EMBL" id="FAXN01000073">
    <property type="protein sequence ID" value="CUV66269.1"/>
    <property type="molecule type" value="Genomic_DNA"/>
</dbReference>
<dbReference type="EC" id="2.5.1.3" evidence="2"/>
<keyword evidence="2" id="KW-0808">Transferase</keyword>
<proteinExistence type="predicted"/>
<name>A0A0S4XPW7_9BACT</name>
<evidence type="ECO:0000313" key="2">
    <source>
        <dbReference type="EMBL" id="CUV66269.1"/>
    </source>
</evidence>
<sequence>MTKENDKTWRLIDANLNRLKEGVRVIEDIARYLNDDTSLASKLKNIRHKCKIDNYKDIIKSRDSINDVLKNSTPSEMQREDINSILIANYKRTQESARVLEEIFKILNPILSENFKKIRYELYTLEKENIINYKLSQK</sequence>
<dbReference type="InterPro" id="IPR041397">
    <property type="entry name" value="ThiD2"/>
</dbReference>
<accession>A0A0S4XPW7</accession>
<dbReference type="Pfam" id="PF17792">
    <property type="entry name" value="ThiD2"/>
    <property type="match status" value="1"/>
</dbReference>
<dbReference type="GO" id="GO:0004789">
    <property type="term" value="F:thiamine-phosphate diphosphorylase activity"/>
    <property type="evidence" value="ECO:0007669"/>
    <property type="project" value="UniProtKB-EC"/>
</dbReference>
<feature type="domain" description="ThiD2" evidence="1">
    <location>
        <begin position="10"/>
        <end position="128"/>
    </location>
</feature>
<gene>
    <name evidence="2" type="primary">thiE</name>
    <name evidence="2" type="ORF">BN3087_70009</name>
</gene>
<reference evidence="2" key="1">
    <citation type="submission" date="2015-11" db="EMBL/GenBank/DDBJ databases">
        <authorList>
            <person name="Zhang Y."/>
            <person name="Guo Z."/>
        </authorList>
    </citation>
    <scope>NUCLEOTIDE SEQUENCE</scope>
    <source>
        <strain evidence="2">BN30871</strain>
    </source>
</reference>